<protein>
    <recommendedName>
        <fullName evidence="4">Polyphosphate kinase-2-related domain-containing protein</fullName>
    </recommendedName>
</protein>
<gene>
    <name evidence="5" type="ORF">B0X71_04705</name>
</gene>
<dbReference type="PANTHER" id="PTHR34383:SF3">
    <property type="entry name" value="POLYPHOSPHATE:AMP PHOSPHOTRANSFERASE"/>
    <property type="match status" value="1"/>
</dbReference>
<evidence type="ECO:0000259" key="4">
    <source>
        <dbReference type="Pfam" id="PF03976"/>
    </source>
</evidence>
<dbReference type="OrthoDB" id="9775224at2"/>
<evidence type="ECO:0000313" key="6">
    <source>
        <dbReference type="Proteomes" id="UP000188184"/>
    </source>
</evidence>
<keyword evidence="2" id="KW-0418">Kinase</keyword>
<organism evidence="5 6">
    <name type="scientific">Planococcus lenghuensis</name>
    <dbReference type="NCBI Taxonomy" id="2213202"/>
    <lineage>
        <taxon>Bacteria</taxon>
        <taxon>Bacillati</taxon>
        <taxon>Bacillota</taxon>
        <taxon>Bacilli</taxon>
        <taxon>Bacillales</taxon>
        <taxon>Caryophanaceae</taxon>
        <taxon>Planococcus</taxon>
    </lineage>
</organism>
<feature type="coiled-coil region" evidence="3">
    <location>
        <begin position="9"/>
        <end position="36"/>
    </location>
</feature>
<proteinExistence type="predicted"/>
<dbReference type="Proteomes" id="UP000188184">
    <property type="component" value="Chromosome"/>
</dbReference>
<accession>A0A1Q2KXD4</accession>
<evidence type="ECO:0000313" key="5">
    <source>
        <dbReference type="EMBL" id="AQQ52477.1"/>
    </source>
</evidence>
<dbReference type="RefSeq" id="WP_077588362.1">
    <property type="nucleotide sequence ID" value="NZ_CP019640.1"/>
</dbReference>
<evidence type="ECO:0000256" key="2">
    <source>
        <dbReference type="ARBA" id="ARBA00022777"/>
    </source>
</evidence>
<dbReference type="Pfam" id="PF03976">
    <property type="entry name" value="PPK2"/>
    <property type="match status" value="1"/>
</dbReference>
<dbReference type="PIRSF" id="PIRSF028756">
    <property type="entry name" value="PPK2_prd"/>
    <property type="match status" value="1"/>
</dbReference>
<feature type="domain" description="Polyphosphate kinase-2-related" evidence="4">
    <location>
        <begin position="16"/>
        <end position="239"/>
    </location>
</feature>
<keyword evidence="6" id="KW-1185">Reference proteome</keyword>
<dbReference type="InterPro" id="IPR016898">
    <property type="entry name" value="Polyphosphate_phosphotransfera"/>
</dbReference>
<dbReference type="EMBL" id="CP019640">
    <property type="protein sequence ID" value="AQQ52477.1"/>
    <property type="molecule type" value="Genomic_DNA"/>
</dbReference>
<dbReference type="SUPFAM" id="SSF52540">
    <property type="entry name" value="P-loop containing nucleoside triphosphate hydrolases"/>
    <property type="match status" value="1"/>
</dbReference>
<reference evidence="5 6" key="1">
    <citation type="submission" date="2017-02" db="EMBL/GenBank/DDBJ databases">
        <title>The complete genomic sequence of a novel cold adapted crude oil-degrading bacterium Planococcus qaidamina Y42.</title>
        <authorList>
            <person name="Yang R."/>
        </authorList>
    </citation>
    <scope>NUCLEOTIDE SEQUENCE [LARGE SCALE GENOMIC DNA]</scope>
    <source>
        <strain evidence="5 6">Y42</strain>
    </source>
</reference>
<dbReference type="KEGG" id="pmar:B0X71_04705"/>
<dbReference type="AlphaFoldDB" id="A0A1Q2KXD4"/>
<dbReference type="GO" id="GO:0008976">
    <property type="term" value="F:polyphosphate kinase activity"/>
    <property type="evidence" value="ECO:0007669"/>
    <property type="project" value="InterPro"/>
</dbReference>
<dbReference type="Gene3D" id="3.40.50.300">
    <property type="entry name" value="P-loop containing nucleotide triphosphate hydrolases"/>
    <property type="match status" value="1"/>
</dbReference>
<evidence type="ECO:0000256" key="1">
    <source>
        <dbReference type="ARBA" id="ARBA00022679"/>
    </source>
</evidence>
<dbReference type="InterPro" id="IPR027417">
    <property type="entry name" value="P-loop_NTPase"/>
</dbReference>
<keyword evidence="3" id="KW-0175">Coiled coil</keyword>
<sequence length="259" mass="31182">MKPLNELTMKEHEAGKEAYKKELKQLQKKMLNLQQNLLRRKVGLILAFEGMDAAGKGGAIKRLTAEMDPRGYVVHPITAPQPHELRYHYLHRFWRKLPQHGQTAIFDRSWYGRVLVERVEGYAEQQEWQRAYGEIAEFERTLVDEQYIMIKFWLHITPDEQLERFEDRMKDPYKRWKITEEDWRNRDKWEQYEQAAEDMLQKTDSELAPWEIIGANDKKHARLEVMRRTTSHIEEELKRRGFEILKPDELYPLSVSRDE</sequence>
<name>A0A1Q2KXD4_9BACL</name>
<dbReference type="InterPro" id="IPR022488">
    <property type="entry name" value="PPK2-related"/>
</dbReference>
<dbReference type="PANTHER" id="PTHR34383">
    <property type="entry name" value="POLYPHOSPHATE:AMP PHOSPHOTRANSFERASE-RELATED"/>
    <property type="match status" value="1"/>
</dbReference>
<keyword evidence="1" id="KW-0808">Transferase</keyword>
<evidence type="ECO:0000256" key="3">
    <source>
        <dbReference type="SAM" id="Coils"/>
    </source>
</evidence>